<accession>A0A2M7THL2</accession>
<evidence type="ECO:0000313" key="4">
    <source>
        <dbReference type="Proteomes" id="UP000231727"/>
    </source>
</evidence>
<evidence type="ECO:0000313" key="3">
    <source>
        <dbReference type="EMBL" id="PIZ45752.1"/>
    </source>
</evidence>
<dbReference type="InterPro" id="IPR029052">
    <property type="entry name" value="Metallo-depent_PP-like"/>
</dbReference>
<dbReference type="AlphaFoldDB" id="A0A2M7THL2"/>
<protein>
    <recommendedName>
        <fullName evidence="2">Calcineurin-like phosphoesterase domain-containing protein</fullName>
    </recommendedName>
</protein>
<dbReference type="InterPro" id="IPR053193">
    <property type="entry name" value="MetalloPDE_YfcE-like"/>
</dbReference>
<evidence type="ECO:0000259" key="2">
    <source>
        <dbReference type="Pfam" id="PF12850"/>
    </source>
</evidence>
<reference evidence="4" key="1">
    <citation type="submission" date="2017-09" db="EMBL/GenBank/DDBJ databases">
        <title>Depth-based differentiation of microbial function through sediment-hosted aquifers and enrichment of novel symbionts in the deep terrestrial subsurface.</title>
        <authorList>
            <person name="Probst A.J."/>
            <person name="Ladd B."/>
            <person name="Jarett J.K."/>
            <person name="Geller-Mcgrath D.E."/>
            <person name="Sieber C.M.K."/>
            <person name="Emerson J.B."/>
            <person name="Anantharaman K."/>
            <person name="Thomas B.C."/>
            <person name="Malmstrom R."/>
            <person name="Stieglmeier M."/>
            <person name="Klingl A."/>
            <person name="Woyke T."/>
            <person name="Ryan C.M."/>
            <person name="Banfield J.F."/>
        </authorList>
    </citation>
    <scope>NUCLEOTIDE SEQUENCE [LARGE SCALE GENOMIC DNA]</scope>
</reference>
<dbReference type="PANTHER" id="PTHR43165">
    <property type="entry name" value="METALLOPHOSPHOESTERASE"/>
    <property type="match status" value="1"/>
</dbReference>
<comment type="caution">
    <text evidence="3">The sequence shown here is derived from an EMBL/GenBank/DDBJ whole genome shotgun (WGS) entry which is preliminary data.</text>
</comment>
<feature type="domain" description="Calcineurin-like phosphoesterase" evidence="2">
    <location>
        <begin position="1"/>
        <end position="140"/>
    </location>
</feature>
<organism evidence="3 4">
    <name type="scientific">Candidatus Woesebacteria bacterium CG_4_10_14_0_2_um_filter_44_9</name>
    <dbReference type="NCBI Taxonomy" id="1975055"/>
    <lineage>
        <taxon>Bacteria</taxon>
        <taxon>Candidatus Woeseibacteriota</taxon>
    </lineage>
</organism>
<evidence type="ECO:0000256" key="1">
    <source>
        <dbReference type="ARBA" id="ARBA00008950"/>
    </source>
</evidence>
<sequence length="150" mass="16593">MKIVVISDSHGNIANLKYVLGFAKKIKAEAIIHCGDWDNLAAVDTVLSARIPLHSVVGNADVDPEMGKRFDEKFLKFEIGGRKIGIVHDFKHISHNIQSLNILFCGHRHFKMEKIINGVKVIAPGALGGPKPSFAVYDTGTNRVEFFELK</sequence>
<dbReference type="InterPro" id="IPR024654">
    <property type="entry name" value="Calcineurin-like_PHP_lpxH"/>
</dbReference>
<dbReference type="PANTHER" id="PTHR43165:SF1">
    <property type="entry name" value="PHOSPHODIESTERASE MJ0936"/>
    <property type="match status" value="1"/>
</dbReference>
<dbReference type="Gene3D" id="3.60.21.10">
    <property type="match status" value="1"/>
</dbReference>
<comment type="similarity">
    <text evidence="1">Belongs to the metallophosphoesterase superfamily. YfcE family.</text>
</comment>
<dbReference type="EMBL" id="PFNN01000027">
    <property type="protein sequence ID" value="PIZ45752.1"/>
    <property type="molecule type" value="Genomic_DNA"/>
</dbReference>
<dbReference type="Proteomes" id="UP000231727">
    <property type="component" value="Unassembled WGS sequence"/>
</dbReference>
<dbReference type="SUPFAM" id="SSF56300">
    <property type="entry name" value="Metallo-dependent phosphatases"/>
    <property type="match status" value="1"/>
</dbReference>
<name>A0A2M7THL2_9BACT</name>
<gene>
    <name evidence="3" type="ORF">COY30_01430</name>
</gene>
<dbReference type="Pfam" id="PF12850">
    <property type="entry name" value="Metallophos_2"/>
    <property type="match status" value="1"/>
</dbReference>
<proteinExistence type="inferred from homology"/>